<dbReference type="PANTHER" id="PTHR31672:SF10">
    <property type="entry name" value="F-BOX DOMAIN-CONTAINING PROTEIN"/>
    <property type="match status" value="1"/>
</dbReference>
<dbReference type="InterPro" id="IPR001810">
    <property type="entry name" value="F-box_dom"/>
</dbReference>
<name>A0A9K3P520_HELAN</name>
<comment type="caution">
    <text evidence="2">The sequence shown here is derived from an EMBL/GenBank/DDBJ whole genome shotgun (WGS) entry which is preliminary data.</text>
</comment>
<dbReference type="InterPro" id="IPR006527">
    <property type="entry name" value="F-box-assoc_dom_typ1"/>
</dbReference>
<dbReference type="InterPro" id="IPR050796">
    <property type="entry name" value="SCF_F-box_component"/>
</dbReference>
<dbReference type="AlphaFoldDB" id="A0A9K3P520"/>
<dbReference type="SUPFAM" id="SSF81383">
    <property type="entry name" value="F-box domain"/>
    <property type="match status" value="1"/>
</dbReference>
<protein>
    <submittedName>
        <fullName evidence="2">F-box domain-containing protein</fullName>
    </submittedName>
</protein>
<feature type="domain" description="F-box" evidence="1">
    <location>
        <begin position="5"/>
        <end position="46"/>
    </location>
</feature>
<dbReference type="EMBL" id="MNCJ02000239">
    <property type="protein sequence ID" value="KAF5824149.1"/>
    <property type="molecule type" value="Genomic_DNA"/>
</dbReference>
<organism evidence="2 3">
    <name type="scientific">Helianthus annuus</name>
    <name type="common">Common sunflower</name>
    <dbReference type="NCBI Taxonomy" id="4232"/>
    <lineage>
        <taxon>Eukaryota</taxon>
        <taxon>Viridiplantae</taxon>
        <taxon>Streptophyta</taxon>
        <taxon>Embryophyta</taxon>
        <taxon>Tracheophyta</taxon>
        <taxon>Spermatophyta</taxon>
        <taxon>Magnoliopsida</taxon>
        <taxon>eudicotyledons</taxon>
        <taxon>Gunneridae</taxon>
        <taxon>Pentapetalae</taxon>
        <taxon>asterids</taxon>
        <taxon>campanulids</taxon>
        <taxon>Asterales</taxon>
        <taxon>Asteraceae</taxon>
        <taxon>Asteroideae</taxon>
        <taxon>Heliantheae alliance</taxon>
        <taxon>Heliantheae</taxon>
        <taxon>Helianthus</taxon>
    </lineage>
</organism>
<dbReference type="SMART" id="SM00256">
    <property type="entry name" value="FBOX"/>
    <property type="match status" value="1"/>
</dbReference>
<dbReference type="NCBIfam" id="TIGR01640">
    <property type="entry name" value="F_box_assoc_1"/>
    <property type="match status" value="1"/>
</dbReference>
<keyword evidence="3" id="KW-1185">Reference proteome</keyword>
<dbReference type="Pfam" id="PF00646">
    <property type="entry name" value="F-box"/>
    <property type="match status" value="1"/>
</dbReference>
<sequence>MSANIPFEIQEKIIKKNLSVKSLLQFRSVSKQWKSLIDSSEFITYHTQSHPEHLLIRYIPGGSDRVKYEDNYVSIVDDDSFPDHKSPPFVPPTVKFLASPFMIDCSHGLVCLHGVIRDQGNVKKLVVLWNPLVRKSVGIAIPGGAHDVISFGVCPKTSDPKIVKITRCSIDNEATAEVFTLSSGAWRSLPMNKPFKSKSLQFSNTQVVIDGVIYWLTYDNIIDKLRVYSFDLASEEFGEPVDFANNLGTRHLRPYNISKINESLVVLSYHVANNLTPKPFCDVWMMLKNGVPKPSFRKLFTVNDVQVDSIIGFRKNGQPIIVQTHRRNDELEVFEPCWEHNNGLGIYGSTFKMTSYTESLLLLNHSDSFIQ</sequence>
<dbReference type="Pfam" id="PF07734">
    <property type="entry name" value="FBA_1"/>
    <property type="match status" value="1"/>
</dbReference>
<reference evidence="2" key="1">
    <citation type="journal article" date="2017" name="Nature">
        <title>The sunflower genome provides insights into oil metabolism, flowering and Asterid evolution.</title>
        <authorList>
            <person name="Badouin H."/>
            <person name="Gouzy J."/>
            <person name="Grassa C.J."/>
            <person name="Murat F."/>
            <person name="Staton S.E."/>
            <person name="Cottret L."/>
            <person name="Lelandais-Briere C."/>
            <person name="Owens G.L."/>
            <person name="Carrere S."/>
            <person name="Mayjonade B."/>
            <person name="Legrand L."/>
            <person name="Gill N."/>
            <person name="Kane N.C."/>
            <person name="Bowers J.E."/>
            <person name="Hubner S."/>
            <person name="Bellec A."/>
            <person name="Berard A."/>
            <person name="Berges H."/>
            <person name="Blanchet N."/>
            <person name="Boniface M.C."/>
            <person name="Brunel D."/>
            <person name="Catrice O."/>
            <person name="Chaidir N."/>
            <person name="Claudel C."/>
            <person name="Donnadieu C."/>
            <person name="Faraut T."/>
            <person name="Fievet G."/>
            <person name="Helmstetter N."/>
            <person name="King M."/>
            <person name="Knapp S.J."/>
            <person name="Lai Z."/>
            <person name="Le Paslier M.C."/>
            <person name="Lippi Y."/>
            <person name="Lorenzon L."/>
            <person name="Mandel J.R."/>
            <person name="Marage G."/>
            <person name="Marchand G."/>
            <person name="Marquand E."/>
            <person name="Bret-Mestries E."/>
            <person name="Morien E."/>
            <person name="Nambeesan S."/>
            <person name="Nguyen T."/>
            <person name="Pegot-Espagnet P."/>
            <person name="Pouilly N."/>
            <person name="Raftis F."/>
            <person name="Sallet E."/>
            <person name="Schiex T."/>
            <person name="Thomas J."/>
            <person name="Vandecasteele C."/>
            <person name="Vares D."/>
            <person name="Vear F."/>
            <person name="Vautrin S."/>
            <person name="Crespi M."/>
            <person name="Mangin B."/>
            <person name="Burke J.M."/>
            <person name="Salse J."/>
            <person name="Munos S."/>
            <person name="Vincourt P."/>
            <person name="Rieseberg L.H."/>
            <person name="Langlade N.B."/>
        </authorList>
    </citation>
    <scope>NUCLEOTIDE SEQUENCE</scope>
    <source>
        <tissue evidence="2">Leaves</tissue>
    </source>
</reference>
<proteinExistence type="predicted"/>
<dbReference type="Proteomes" id="UP000215914">
    <property type="component" value="Unassembled WGS sequence"/>
</dbReference>
<dbReference type="InterPro" id="IPR017451">
    <property type="entry name" value="F-box-assoc_interact_dom"/>
</dbReference>
<dbReference type="InterPro" id="IPR036047">
    <property type="entry name" value="F-box-like_dom_sf"/>
</dbReference>
<accession>A0A9K3P520</accession>
<evidence type="ECO:0000313" key="2">
    <source>
        <dbReference type="EMBL" id="KAF5824149.1"/>
    </source>
</evidence>
<evidence type="ECO:0000259" key="1">
    <source>
        <dbReference type="SMART" id="SM00256"/>
    </source>
</evidence>
<dbReference type="OrthoDB" id="5314306at2759"/>
<reference evidence="2" key="2">
    <citation type="submission" date="2020-06" db="EMBL/GenBank/DDBJ databases">
        <title>Helianthus annuus Genome sequencing and assembly Release 2.</title>
        <authorList>
            <person name="Gouzy J."/>
            <person name="Langlade N."/>
            <person name="Munos S."/>
        </authorList>
    </citation>
    <scope>NUCLEOTIDE SEQUENCE</scope>
    <source>
        <tissue evidence="2">Leaves</tissue>
    </source>
</reference>
<dbReference type="Gene3D" id="1.20.1280.50">
    <property type="match status" value="1"/>
</dbReference>
<dbReference type="PANTHER" id="PTHR31672">
    <property type="entry name" value="BNACNNG10540D PROTEIN"/>
    <property type="match status" value="1"/>
</dbReference>
<gene>
    <name evidence="2" type="ORF">HanXRQr2_Chr00c239g0834301</name>
</gene>
<evidence type="ECO:0000313" key="3">
    <source>
        <dbReference type="Proteomes" id="UP000215914"/>
    </source>
</evidence>